<dbReference type="PATRIC" id="fig|679200.3.peg.246"/>
<dbReference type="Pfam" id="PF09659">
    <property type="entry name" value="Cas_Csm6_HEPN"/>
    <property type="match status" value="1"/>
</dbReference>
<dbReference type="OrthoDB" id="5243123at2"/>
<comment type="caution">
    <text evidence="3">The sequence shown here is derived from an EMBL/GenBank/DDBJ whole genome shotgun (WGS) entry which is preliminary data.</text>
</comment>
<keyword evidence="4" id="KW-1185">Reference proteome</keyword>
<dbReference type="InterPro" id="IPR053955">
    <property type="entry name" value="Csm6_CARF"/>
</dbReference>
<proteinExistence type="predicted"/>
<dbReference type="STRING" id="679200.HMPREF9333_00225"/>
<dbReference type="Proteomes" id="UP000003011">
    <property type="component" value="Unassembled WGS sequence"/>
</dbReference>
<feature type="domain" description="Csm6 HEPN" evidence="1">
    <location>
        <begin position="255"/>
        <end position="442"/>
    </location>
</feature>
<dbReference type="InterPro" id="IPR053941">
    <property type="entry name" value="Csm6_HEPN"/>
</dbReference>
<dbReference type="AlphaFoldDB" id="G5GF87"/>
<name>G5GF87_9FIRM</name>
<protein>
    <recommendedName>
        <fullName evidence="5">CRISPR type III-a/mtube-associated protein csm6</fullName>
    </recommendedName>
</protein>
<evidence type="ECO:0008006" key="5">
    <source>
        <dbReference type="Google" id="ProtNLM"/>
    </source>
</evidence>
<dbReference type="HOGENOM" id="CLU_047385_3_0_9"/>
<organism evidence="3 4">
    <name type="scientific">Johnsonella ignava ATCC 51276</name>
    <dbReference type="NCBI Taxonomy" id="679200"/>
    <lineage>
        <taxon>Bacteria</taxon>
        <taxon>Bacillati</taxon>
        <taxon>Bacillota</taxon>
        <taxon>Clostridia</taxon>
        <taxon>Lachnospirales</taxon>
        <taxon>Lachnospiraceae</taxon>
        <taxon>Johnsonella</taxon>
    </lineage>
</organism>
<dbReference type="Pfam" id="PF22208">
    <property type="entry name" value="Cas_Csm6_CARF"/>
    <property type="match status" value="1"/>
</dbReference>
<evidence type="ECO:0000313" key="3">
    <source>
        <dbReference type="EMBL" id="EHI56778.1"/>
    </source>
</evidence>
<dbReference type="RefSeq" id="WP_005539201.1">
    <property type="nucleotide sequence ID" value="NZ_JH378829.1"/>
</dbReference>
<gene>
    <name evidence="3" type="ORF">HMPREF9333_00225</name>
</gene>
<dbReference type="NCBIfam" id="TIGR02672">
    <property type="entry name" value="cas_csm6"/>
    <property type="match status" value="1"/>
</dbReference>
<evidence type="ECO:0000259" key="2">
    <source>
        <dbReference type="Pfam" id="PF22208"/>
    </source>
</evidence>
<feature type="domain" description="Csm6 CARF" evidence="2">
    <location>
        <begin position="76"/>
        <end position="173"/>
    </location>
</feature>
<sequence length="453" mass="52962">MKILFSPVGGTDPISNFRDGAFLHICRYYKPDKVIFYMSKEICSYHEKDQRYTYCLEKLEEKLGHKFEYDIIKDPDFTEAHDFDKCMDRFTKILSDIKSKDDDTIYLNVSSGTPAMKAALILKSVVSLGKFIPIQVSTPERRMNNSIEDRKNYEAAEQWDANEDNEDGTENRCTQIRSIAWLWEIQRENIKAHINSYNYIAAYDILNKINEIDVSEAKKYLSAASDRLKLNIKKIREKNKALYDSWIPVKENDDKLNMVEYTLAMGIKIKKHEYADFIRAISPILLDLYEIIIKVIYDININNYVSYNGKNMRKWDLEKIKGDTVLNSVITKDDFPFYKDIGNGNLYKLIEKLNNEVTINKKASPDIYDKIKKLHDVEKIMRNPAAHEIVSITDENIEKETGINSAKIFDNIKSLINEFVLKDEKDKKNIWDSYEKMNKKIISKLEGINYTEK</sequence>
<dbReference type="eggNOG" id="ENOG502Z9RR">
    <property type="taxonomic scope" value="Bacteria"/>
</dbReference>
<reference evidence="3 4" key="1">
    <citation type="submission" date="2011-08" db="EMBL/GenBank/DDBJ databases">
        <title>The Genome Sequence of Johnsonella ignava ATCC 51276.</title>
        <authorList>
            <consortium name="The Broad Institute Genome Sequencing Platform"/>
            <person name="Earl A."/>
            <person name="Ward D."/>
            <person name="Feldgarden M."/>
            <person name="Gevers D."/>
            <person name="Izard J."/>
            <person name="Blanton J.M."/>
            <person name="Baranova O.V."/>
            <person name="Dewhirst F.E."/>
            <person name="Young S.K."/>
            <person name="Zeng Q."/>
            <person name="Gargeya S."/>
            <person name="Fitzgerald M."/>
            <person name="Haas B."/>
            <person name="Abouelleil A."/>
            <person name="Alvarado L."/>
            <person name="Arachchi H.M."/>
            <person name="Berlin A."/>
            <person name="Brown A."/>
            <person name="Chapman S.B."/>
            <person name="Chen Z."/>
            <person name="Dunbar C."/>
            <person name="Freedman E."/>
            <person name="Gearin G."/>
            <person name="Gellesch M."/>
            <person name="Goldberg J."/>
            <person name="Griggs A."/>
            <person name="Gujja S."/>
            <person name="Heiman D."/>
            <person name="Howarth C."/>
            <person name="Larson L."/>
            <person name="Lui A."/>
            <person name="MacDonald P.J.P."/>
            <person name="Montmayeur A."/>
            <person name="Murphy C."/>
            <person name="Neiman D."/>
            <person name="Pearson M."/>
            <person name="Priest M."/>
            <person name="Roberts A."/>
            <person name="Saif S."/>
            <person name="Shea T."/>
            <person name="Shenoy N."/>
            <person name="Sisk P."/>
            <person name="Stolte C."/>
            <person name="Sykes S."/>
            <person name="Wortman J."/>
            <person name="Nusbaum C."/>
            <person name="Birren B."/>
        </authorList>
    </citation>
    <scope>NUCLEOTIDE SEQUENCE [LARGE SCALE GENOMIC DNA]</scope>
    <source>
        <strain evidence="3 4">ATCC 51276</strain>
    </source>
</reference>
<dbReference type="InterPro" id="IPR013489">
    <property type="entry name" value="CRISPR-assoc_prot_Csm6"/>
</dbReference>
<accession>G5GF87</accession>
<dbReference type="EMBL" id="ACZL01000003">
    <property type="protein sequence ID" value="EHI56778.1"/>
    <property type="molecule type" value="Genomic_DNA"/>
</dbReference>
<evidence type="ECO:0000259" key="1">
    <source>
        <dbReference type="Pfam" id="PF09659"/>
    </source>
</evidence>
<evidence type="ECO:0000313" key="4">
    <source>
        <dbReference type="Proteomes" id="UP000003011"/>
    </source>
</evidence>